<dbReference type="InterPro" id="IPR011009">
    <property type="entry name" value="Kinase-like_dom_sf"/>
</dbReference>
<dbReference type="InterPro" id="IPR051678">
    <property type="entry name" value="AGP_Transferase"/>
</dbReference>
<evidence type="ECO:0000313" key="3">
    <source>
        <dbReference type="Proteomes" id="UP000570166"/>
    </source>
</evidence>
<comment type="caution">
    <text evidence="2">The sequence shown here is derived from an EMBL/GenBank/DDBJ whole genome shotgun (WGS) entry which is preliminary data.</text>
</comment>
<accession>A0A838L925</accession>
<evidence type="ECO:0000313" key="2">
    <source>
        <dbReference type="EMBL" id="MBA2935527.1"/>
    </source>
</evidence>
<proteinExistence type="predicted"/>
<dbReference type="InterPro" id="IPR041726">
    <property type="entry name" value="ACAD10_11_N"/>
</dbReference>
<organism evidence="2 3">
    <name type="scientific">Sphingomonas chungangi</name>
    <dbReference type="NCBI Taxonomy" id="2683589"/>
    <lineage>
        <taxon>Bacteria</taxon>
        <taxon>Pseudomonadati</taxon>
        <taxon>Pseudomonadota</taxon>
        <taxon>Alphaproteobacteria</taxon>
        <taxon>Sphingomonadales</taxon>
        <taxon>Sphingomonadaceae</taxon>
        <taxon>Sphingomonas</taxon>
    </lineage>
</organism>
<dbReference type="CDD" id="cd05154">
    <property type="entry name" value="ACAD10_11_N-like"/>
    <property type="match status" value="1"/>
</dbReference>
<dbReference type="Gene3D" id="3.30.200.20">
    <property type="entry name" value="Phosphorylase Kinase, domain 1"/>
    <property type="match status" value="1"/>
</dbReference>
<gene>
    <name evidence="2" type="ORF">HZF05_15680</name>
</gene>
<sequence>MASLVSSAARTVGSPWDLDDMEPRVREILDRKLILRRQGPYVAKSDDQVEAILSRLYRSQGLTGVEITHLDRMAGGASKEQFAFTLRHDGDPAGARLVLRMDPLESIAQTCRGREAQVQRAMLGVVPVPEVVFCDQEGVTLGQPGLITRFVTGVTKPTEVSAQGVSGIGLRFDLWADTLGRQFVENLALIHGFDWANADLSLYVAPAADTHQAALHQVNWWSHVWRHDVIEPVPVVTLAERWLRENAPVTERPVLVHADYRIGNFMFEEPSGRFTAVLDWELSHIGDHHEDLAWSMQRLFGTFREDGAFLVSGLLPRDEFISQYEAASGNVVDLETLRYFEILNAYKCAVLDLGSGLRAAAESNNHQDLVLSWLGSAGAVFLAQIVKLIRDAEAARATRN</sequence>
<dbReference type="EMBL" id="JACEIB010000025">
    <property type="protein sequence ID" value="MBA2935527.1"/>
    <property type="molecule type" value="Genomic_DNA"/>
</dbReference>
<dbReference type="PANTHER" id="PTHR21310">
    <property type="entry name" value="AMINOGLYCOSIDE PHOSPHOTRANSFERASE-RELATED-RELATED"/>
    <property type="match status" value="1"/>
</dbReference>
<protein>
    <submittedName>
        <fullName evidence="2">Phosphotransferase family protein</fullName>
    </submittedName>
</protein>
<dbReference type="Pfam" id="PF01636">
    <property type="entry name" value="APH"/>
    <property type="match status" value="1"/>
</dbReference>
<dbReference type="SUPFAM" id="SSF56112">
    <property type="entry name" value="Protein kinase-like (PK-like)"/>
    <property type="match status" value="1"/>
</dbReference>
<feature type="domain" description="Aminoglycoside phosphotransferase" evidence="1">
    <location>
        <begin position="73"/>
        <end position="306"/>
    </location>
</feature>
<name>A0A838L925_9SPHN</name>
<dbReference type="GO" id="GO:0016740">
    <property type="term" value="F:transferase activity"/>
    <property type="evidence" value="ECO:0007669"/>
    <property type="project" value="UniProtKB-KW"/>
</dbReference>
<dbReference type="InterPro" id="IPR002575">
    <property type="entry name" value="Aminoglycoside_PTrfase"/>
</dbReference>
<keyword evidence="3" id="KW-1185">Reference proteome</keyword>
<dbReference type="RefSeq" id="WP_160365493.1">
    <property type="nucleotide sequence ID" value="NZ_JACEIB010000025.1"/>
</dbReference>
<dbReference type="Gene3D" id="3.90.1200.10">
    <property type="match status" value="1"/>
</dbReference>
<keyword evidence="2" id="KW-0808">Transferase</keyword>
<dbReference type="PANTHER" id="PTHR21310:SF40">
    <property type="entry name" value="AMINOGLYCOSIDE PHOSPHOTRANSFERASE DOMAIN-CONTAINING PROTEIN-RELATED"/>
    <property type="match status" value="1"/>
</dbReference>
<evidence type="ECO:0000259" key="1">
    <source>
        <dbReference type="Pfam" id="PF01636"/>
    </source>
</evidence>
<reference evidence="2 3" key="1">
    <citation type="submission" date="2020-07" db="EMBL/GenBank/DDBJ databases">
        <authorList>
            <person name="Sun Q."/>
        </authorList>
    </citation>
    <scope>NUCLEOTIDE SEQUENCE [LARGE SCALE GENOMIC DNA]</scope>
    <source>
        <strain evidence="2 3">CGMCC 1.13654</strain>
    </source>
</reference>
<dbReference type="Proteomes" id="UP000570166">
    <property type="component" value="Unassembled WGS sequence"/>
</dbReference>
<dbReference type="AlphaFoldDB" id="A0A838L925"/>